<evidence type="ECO:0000313" key="1">
    <source>
        <dbReference type="EMBL" id="SER98821.1"/>
    </source>
</evidence>
<organism evidence="1 2">
    <name type="scientific">Isobaculum melis</name>
    <dbReference type="NCBI Taxonomy" id="142588"/>
    <lineage>
        <taxon>Bacteria</taxon>
        <taxon>Bacillati</taxon>
        <taxon>Bacillota</taxon>
        <taxon>Bacilli</taxon>
        <taxon>Lactobacillales</taxon>
        <taxon>Carnobacteriaceae</taxon>
        <taxon>Isobaculum</taxon>
    </lineage>
</organism>
<evidence type="ECO:0000313" key="2">
    <source>
        <dbReference type="Proteomes" id="UP000198948"/>
    </source>
</evidence>
<dbReference type="RefSeq" id="WP_092653181.1">
    <property type="nucleotide sequence ID" value="NZ_FOHA01000015.1"/>
</dbReference>
<proteinExistence type="predicted"/>
<dbReference type="Proteomes" id="UP000198948">
    <property type="component" value="Unassembled WGS sequence"/>
</dbReference>
<protein>
    <submittedName>
        <fullName evidence="1">Uncharacterized protein</fullName>
    </submittedName>
</protein>
<gene>
    <name evidence="1" type="ORF">SAMN04488559_11528</name>
</gene>
<dbReference type="AlphaFoldDB" id="A0A1H9TNY5"/>
<dbReference type="InterPro" id="IPR040547">
    <property type="entry name" value="CdiI"/>
</dbReference>
<dbReference type="STRING" id="142588.SAMN04488559_11528"/>
<dbReference type="EMBL" id="FOHA01000015">
    <property type="protein sequence ID" value="SER98821.1"/>
    <property type="molecule type" value="Genomic_DNA"/>
</dbReference>
<keyword evidence="2" id="KW-1185">Reference proteome</keyword>
<reference evidence="1 2" key="1">
    <citation type="submission" date="2016-10" db="EMBL/GenBank/DDBJ databases">
        <authorList>
            <person name="de Groot N.N."/>
        </authorList>
    </citation>
    <scope>NUCLEOTIDE SEQUENCE [LARGE SCALE GENOMIC DNA]</scope>
    <source>
        <strain evidence="1 2">DSM 13760</strain>
    </source>
</reference>
<dbReference type="Pfam" id="PF18616">
    <property type="entry name" value="CdiI_3"/>
    <property type="match status" value="1"/>
</dbReference>
<accession>A0A1H9TNY5</accession>
<name>A0A1H9TNY5_9LACT</name>
<dbReference type="OrthoDB" id="1821096at2"/>
<sequence length="88" mass="10467">MLIKKIYKEILNKKEEDLTESELYFLVRQDLLKELAIKNTFIVVMRNPLAGEMYQGQFLEILTENIDIFGSKFKNEILIILNQTRKLM</sequence>